<evidence type="ECO:0000313" key="2">
    <source>
        <dbReference type="EMBL" id="MDC9596952.1"/>
    </source>
</evidence>
<keyword evidence="3" id="KW-1185">Reference proteome</keyword>
<feature type="transmembrane region" description="Helical" evidence="1">
    <location>
        <begin position="85"/>
        <end position="103"/>
    </location>
</feature>
<keyword evidence="1" id="KW-1133">Transmembrane helix</keyword>
<evidence type="ECO:0000256" key="1">
    <source>
        <dbReference type="SAM" id="Phobius"/>
    </source>
</evidence>
<feature type="transmembrane region" description="Helical" evidence="1">
    <location>
        <begin position="109"/>
        <end position="129"/>
    </location>
</feature>
<proteinExistence type="predicted"/>
<keyword evidence="1" id="KW-0472">Membrane</keyword>
<dbReference type="Proteomes" id="UP001220225">
    <property type="component" value="Unassembled WGS sequence"/>
</dbReference>
<gene>
    <name evidence="2" type="ORF">PSI14_08730</name>
</gene>
<feature type="transmembrane region" description="Helical" evidence="1">
    <location>
        <begin position="47"/>
        <end position="73"/>
    </location>
</feature>
<organism evidence="2 3">
    <name type="scientific">Xenorhabdus anantnagensis</name>
    <dbReference type="NCBI Taxonomy" id="3025875"/>
    <lineage>
        <taxon>Bacteria</taxon>
        <taxon>Pseudomonadati</taxon>
        <taxon>Pseudomonadota</taxon>
        <taxon>Gammaproteobacteria</taxon>
        <taxon>Enterobacterales</taxon>
        <taxon>Morganellaceae</taxon>
        <taxon>Xenorhabdus</taxon>
    </lineage>
</organism>
<name>A0ABT5LRA1_9GAMM</name>
<evidence type="ECO:0000313" key="3">
    <source>
        <dbReference type="Proteomes" id="UP001220225"/>
    </source>
</evidence>
<accession>A0ABT5LRA1</accession>
<protein>
    <submittedName>
        <fullName evidence="2">Uncharacterized protein</fullName>
    </submittedName>
</protein>
<sequence length="136" mass="14481">MIVISWMGSLVKTVKTGYLIAIAKMEAMVGMGYIQGNQVGMAVTVHLVGMAGMAGMAATVHLVVVMAMLMIVISWMESLVKTVKTGYLIAIAKMEAMVGMGYIQGNQVGMVVTVHLVAVMAMLMVAMVAEGQMDYE</sequence>
<dbReference type="RefSeq" id="WP_273575548.1">
    <property type="nucleotide sequence ID" value="NZ_JAQRFN010000009.1"/>
</dbReference>
<comment type="caution">
    <text evidence="2">The sequence shown here is derived from an EMBL/GenBank/DDBJ whole genome shotgun (WGS) entry which is preliminary data.</text>
</comment>
<dbReference type="EMBL" id="JAQRFN010000009">
    <property type="protein sequence ID" value="MDC9596952.1"/>
    <property type="molecule type" value="Genomic_DNA"/>
</dbReference>
<reference evidence="2 3" key="1">
    <citation type="submission" date="2023-02" db="EMBL/GenBank/DDBJ databases">
        <title>Entomopathogenic bacteria.</title>
        <authorList>
            <person name="Machado R.A."/>
        </authorList>
    </citation>
    <scope>NUCLEOTIDE SEQUENCE [LARGE SCALE GENOMIC DNA]</scope>
    <source>
        <strain evidence="2 3">XENO-2</strain>
    </source>
</reference>
<keyword evidence="1" id="KW-0812">Transmembrane</keyword>